<dbReference type="Pfam" id="PF13087">
    <property type="entry name" value="AAA_12"/>
    <property type="match status" value="1"/>
</dbReference>
<evidence type="ECO:0000256" key="1">
    <source>
        <dbReference type="SAM" id="MobiDB-lite"/>
    </source>
</evidence>
<dbReference type="SUPFAM" id="SSF52540">
    <property type="entry name" value="P-loop containing nucleoside triphosphate hydrolases"/>
    <property type="match status" value="2"/>
</dbReference>
<evidence type="ECO:0000259" key="3">
    <source>
        <dbReference type="Pfam" id="PF13087"/>
    </source>
</evidence>
<dbReference type="Proteomes" id="UP000660885">
    <property type="component" value="Unassembled WGS sequence"/>
</dbReference>
<feature type="compositionally biased region" description="Low complexity" evidence="1">
    <location>
        <begin position="1741"/>
        <end position="1750"/>
    </location>
</feature>
<dbReference type="InterPro" id="IPR011335">
    <property type="entry name" value="Restrct_endonuc-II-like"/>
</dbReference>
<feature type="region of interest" description="Disordered" evidence="1">
    <location>
        <begin position="1721"/>
        <end position="1750"/>
    </location>
</feature>
<dbReference type="PANTHER" id="PTHR10887:SF495">
    <property type="entry name" value="HELICASE SENATAXIN ISOFORM X1-RELATED"/>
    <property type="match status" value="1"/>
</dbReference>
<keyword evidence="6" id="KW-1185">Reference proteome</keyword>
<dbReference type="InterPro" id="IPR025103">
    <property type="entry name" value="DUF4011"/>
</dbReference>
<name>A0ABS1UBQ0_9PROT</name>
<gene>
    <name evidence="5" type="ORF">JMJ56_28595</name>
</gene>
<dbReference type="PANTHER" id="PTHR10887">
    <property type="entry name" value="DNA2/NAM7 HELICASE FAMILY"/>
    <property type="match status" value="1"/>
</dbReference>
<comment type="caution">
    <text evidence="5">The sequence shown here is derived from an EMBL/GenBank/DDBJ whole genome shotgun (WGS) entry which is preliminary data.</text>
</comment>
<dbReference type="InterPro" id="IPR045055">
    <property type="entry name" value="DNA2/NAM7-like"/>
</dbReference>
<evidence type="ECO:0000313" key="6">
    <source>
        <dbReference type="Proteomes" id="UP000660885"/>
    </source>
</evidence>
<dbReference type="CDD" id="cd18808">
    <property type="entry name" value="SF1_C_Upf1"/>
    <property type="match status" value="1"/>
</dbReference>
<dbReference type="InterPro" id="IPR049468">
    <property type="entry name" value="Restrct_endonuc-II-like_dom"/>
</dbReference>
<dbReference type="InterPro" id="IPR027417">
    <property type="entry name" value="P-loop_NTPase"/>
</dbReference>
<proteinExistence type="predicted"/>
<protein>
    <submittedName>
        <fullName evidence="5">DUF4011 domain-containing protein</fullName>
    </submittedName>
</protein>
<organism evidence="5 6">
    <name type="scientific">Belnapia arida</name>
    <dbReference type="NCBI Taxonomy" id="2804533"/>
    <lineage>
        <taxon>Bacteria</taxon>
        <taxon>Pseudomonadati</taxon>
        <taxon>Pseudomonadota</taxon>
        <taxon>Alphaproteobacteria</taxon>
        <taxon>Acetobacterales</taxon>
        <taxon>Roseomonadaceae</taxon>
        <taxon>Belnapia</taxon>
    </lineage>
</organism>
<dbReference type="RefSeq" id="WP_202835156.1">
    <property type="nucleotide sequence ID" value="NZ_JAETWB010000041.1"/>
</dbReference>
<evidence type="ECO:0000259" key="2">
    <source>
        <dbReference type="Pfam" id="PF13086"/>
    </source>
</evidence>
<feature type="domain" description="DNA2/NAM7 helicase helicase" evidence="2">
    <location>
        <begin position="1224"/>
        <end position="1310"/>
    </location>
</feature>
<dbReference type="InterPro" id="IPR041679">
    <property type="entry name" value="DNA2/NAM7-like_C"/>
</dbReference>
<feature type="domain" description="DNA2/NAM7 helicase helicase" evidence="2">
    <location>
        <begin position="359"/>
        <end position="422"/>
    </location>
</feature>
<dbReference type="EMBL" id="JAETWB010000041">
    <property type="protein sequence ID" value="MBL6081945.1"/>
    <property type="molecule type" value="Genomic_DNA"/>
</dbReference>
<sequence length="1836" mass="201541">MVDQTRRNRLLHFKHTAKGTMLRFVDEEPDLVLGHLQNEGKFRLKALPDPEDEPADERTAQFRAELSKARLTDEVYRVAIAALDPEDPSAIAKEEKIERDLRDHLRSKLGLPPRPTRRSLDLNAHAAQHGVVPAYDLAIPKIEPKHKDEWLQTLLFQDQLKTRVAGLARKAREVEQETGVTTLHLAFGFLEWFESDASDSAFSSPLLLLPIGLEKVTGKRGEEEYQLTALDDAPTTNLSLELRLKRDFGITLPEFKENRQPIETYLRDVADTTKTLKRCKIRRYLTLAPFSFARIAMYRDLDPSNWRDLPGGGAPAHPLVMPLLRGGAEQPAGDGFAVEYQIDEPAIEKIAPILVSDADSSQHSAIVDAMKGQNLVVEGPPGTGKSQTIANLIANALYKGQRVLFVSEKMAALDVVKSRLNKAGLGHFCLPLHAAGAKPAAVIEALKERADLRAPRLPASVVAARSEIARARDALRSHLEALHAEAGPLGETVHAYIGRLTDLTRLLPSLPALLRSRASGLPSSIEHNDSSEARDHLETLETAARAASSLGINVAASPFRVLGRADLFPDECAALLSGLEELVEACQHQEVVATELGQWLGKTEAATSLEAILQLTTEVDGLADPPPDADRTYIGTLTSSENIEDAFWMAAQVEALDRTAATLRRASVEDPASLRINAVRAAIDFAAPLGVAGLTINQILRYSEELIGLEASWIKPSETLAGLSALLRLPSDPEVSQIRLACKAAELATRVDTSWHAYCSLGLERHTFTLVAGADRQEALHAKLGEVGTRIDMEGVSHTALRTAARTLREAGLFSFLRSDVRQAKTIFLQRWKGGSRPKKSDWPSELAAAADILSELEALENDSVLRSAVGTHSTIRNAPLRNLAKAAEWLRAVATALPDETAISEQIRVALTSLNTSTLSRLAALAAPARHLISFLDQHAFDASARWSTLRNSAASRASALAALADGLRATGLSKDLLLSSFEDLIIVHKEWHSAREALASERAHTARAAAPDDLQVLRSSVGFAKNIIDRYGHLGSFYLEDGWGGRIATLRDHAASARSAAERTYVALNPLAELGLRRFVAEATGRSAQTLQADAASMVAAGSELPPFLAYALAREACLSNLLATAVLAAFEEGREQLHQLPEALEWLIAWTLVKRHADAKRAIFTRTGEQLSSFRQSFAENDRTRIASDAKLVQSAVLGRQVPHGLASGSKSTWTDNCLLQNEYSKQKRHIAVRDLLNRAGGAVTTLTPCLMMSPLTVAQYLKPGGLTFDLIVMDEASQIKPEDAIGAMLRGKQVVVVGDPKQLPPTNFFDRAIGEGDEEEEGAAREDGPRLSQEDRIVAESVLDLALRAFRPARRLRWHYRSQHESLIAFSNRAFYDNNLVVFPSAQAPSETLGIEMVRVNGSWQERINEAEAKAVAASAADFMRRHPDLSLGIVAMNQPQRDLIRAEIDAAVGSDSKLAEYMEKWEEALEEPFVKNLENVQGDERDVIFISLGWGRTPQGALHQRFYPVNRRDDGHRRLNVLFTRAKRKIVLFASLQAEDILLSETSAPGVRVLRDYLAYARDGRLERGNVGEEEADSPFETSVAGALRALGHDVALQVGVAGYRIDMAVRHPEEPDRFVLGIECDGATYHRAKSARDRDRLRQEALERLGWKLARVWSTDWFRDPVSQTERLSQEISAALAQQPSGTQNRRRLVEEAFAPASAEALSQTTQREAASQAAQATERVSQRASETAPLADGAGALDGTIRPTTLTEALVTLREEVIMRDFPGSEPGRCILRDPMIELIIKMDLDDPEDFHAKIPEFHRTRTDGRQVAYLVRICDLVAEFGVKA</sequence>
<accession>A0ABS1UBQ0</accession>
<dbReference type="InterPro" id="IPR047187">
    <property type="entry name" value="SF1_C_Upf1"/>
</dbReference>
<dbReference type="Gene3D" id="3.40.50.300">
    <property type="entry name" value="P-loop containing nucleotide triphosphate hydrolases"/>
    <property type="match status" value="3"/>
</dbReference>
<dbReference type="Gene3D" id="3.40.960.10">
    <property type="entry name" value="VSR Endonuclease"/>
    <property type="match status" value="1"/>
</dbReference>
<feature type="domain" description="DNA2/NAM7 helicase-like C-terminal" evidence="3">
    <location>
        <begin position="1347"/>
        <end position="1539"/>
    </location>
</feature>
<dbReference type="Pfam" id="PF13195">
    <property type="entry name" value="DUF4011"/>
    <property type="match status" value="1"/>
</dbReference>
<dbReference type="SUPFAM" id="SSF52980">
    <property type="entry name" value="Restriction endonuclease-like"/>
    <property type="match status" value="1"/>
</dbReference>
<feature type="compositionally biased region" description="Polar residues" evidence="1">
    <location>
        <begin position="1721"/>
        <end position="1736"/>
    </location>
</feature>
<reference evidence="5 6" key="1">
    <citation type="submission" date="2021-01" db="EMBL/GenBank/DDBJ databases">
        <title>Belnapia mucosa sp. nov. and Belnapia arida sp. nov., isolated from the Tabernas Desert (Almeria, Spain).</title>
        <authorList>
            <person name="Molina-Menor E."/>
            <person name="Vidal-Verdu A."/>
            <person name="Calonge A."/>
            <person name="Satari L."/>
            <person name="Pereto J."/>
            <person name="Porcar M."/>
        </authorList>
    </citation>
    <scope>NUCLEOTIDE SEQUENCE [LARGE SCALE GENOMIC DNA]</scope>
    <source>
        <strain evidence="5 6">T18</strain>
    </source>
</reference>
<dbReference type="Pfam" id="PF18741">
    <property type="entry name" value="MTES_1575"/>
    <property type="match status" value="1"/>
</dbReference>
<dbReference type="Pfam" id="PF13086">
    <property type="entry name" value="AAA_11"/>
    <property type="match status" value="2"/>
</dbReference>
<feature type="domain" description="Restriction endonuclease type II-like" evidence="4">
    <location>
        <begin position="1585"/>
        <end position="1682"/>
    </location>
</feature>
<evidence type="ECO:0000259" key="4">
    <source>
        <dbReference type="Pfam" id="PF18741"/>
    </source>
</evidence>
<dbReference type="InterPro" id="IPR041677">
    <property type="entry name" value="DNA2/NAM7_AAA_11"/>
</dbReference>
<evidence type="ECO:0000313" key="5">
    <source>
        <dbReference type="EMBL" id="MBL6081945.1"/>
    </source>
</evidence>